<sequence length="816" mass="93846">MHFVEVILPLSLAKTFTYSVSEAEFHYIKIGMRLAVPFGKSKIYTALVIEIHQNKPSLYEAKEIHQILDEKPIVTEIQIAHWRWIASYYMCTIGDVYRGAMPSALLLESETVISQKTDLVVDTSLLSDDEFLVYEALQQQSSLKVQDIMAILNKKNIFPVIQKLIDKNILILQEEIQETYKPKLVRYVRLHPKYESNDGLSELLETLKSANKQKEIVLNYFQLSATEKKPITVKKLVEAANSSSAIVKALIEKEIFEDYFLQEDRVNFTGKIREDQLQLSLAQQKAFEEIKESFIQKEVCLLHGVTSSGKTEIYIKLIEEYLETGKQILYLLPEIALTTQLVGRLRTYFGNKVAVFHSKYNNNERIEVWNQVLVNSEKAQVVIGARSSLFLPFYNLGFIIVDEEHEQTFKQVDSAPRYHARDAAIVLAHSHKAKVLLGSATPSIETYFNAKSGKFGLVEISERFGNVMMPNIELVDLKDKYFRKKMTGHFSDVLIEEINIALSLGEQVILFQNRRGYSPVIECITCGHVPQCQQCDVSLTYHKHKNQLRCHYCGYTMAKPTHCHSCSSVDLTTKGFGTEQIEQELVSIFPNSKIGRMDQDTTRGKFGFEKIIDSFKNREMDILVGTQMLAKGLDFDNVSLVGIMNADNMLYHPDFRAFERSFQMMTQVAGRAGRSEKQGKVVIQTYNPNHNTIQQVTNNDYLGMYKEQLYDRQIYKYPPYFRIIKLTLKQRDFDKLKEGSMWLYQVMSQNLNMPVLGPEEPAISRIRNEYIRTIIIKIPQNASIVNTKKTIQKMLNSFEAVAQYRAIKVTSNVDFY</sequence>
<dbReference type="SMART" id="SM00490">
    <property type="entry name" value="HELICc"/>
    <property type="match status" value="1"/>
</dbReference>
<protein>
    <recommendedName>
        <fullName evidence="12">Replication restart protein PriA</fullName>
    </recommendedName>
    <alternativeName>
        <fullName evidence="12">ATP-dependent DNA helicase PriA</fullName>
        <ecNumber evidence="12">5.6.2.4</ecNumber>
    </alternativeName>
    <alternativeName>
        <fullName evidence="12">DNA 3'-5' helicase PriA</fullName>
    </alternativeName>
</protein>
<dbReference type="NCBIfam" id="TIGR00595">
    <property type="entry name" value="priA"/>
    <property type="match status" value="1"/>
</dbReference>
<dbReference type="FunFam" id="3.40.50.300:FF:000489">
    <property type="entry name" value="Primosome assembly protein PriA"/>
    <property type="match status" value="1"/>
</dbReference>
<organism evidence="15 16">
    <name type="scientific">Flavobacterium rhamnosiphilum</name>
    <dbReference type="NCBI Taxonomy" id="2541724"/>
    <lineage>
        <taxon>Bacteria</taxon>
        <taxon>Pseudomonadati</taxon>
        <taxon>Bacteroidota</taxon>
        <taxon>Flavobacteriia</taxon>
        <taxon>Flavobacteriales</taxon>
        <taxon>Flavobacteriaceae</taxon>
        <taxon>Flavobacterium</taxon>
    </lineage>
</organism>
<comment type="similarity">
    <text evidence="12">Belongs to the helicase family. PriA subfamily.</text>
</comment>
<evidence type="ECO:0000256" key="4">
    <source>
        <dbReference type="ARBA" id="ARBA00022741"/>
    </source>
</evidence>
<dbReference type="FunFam" id="3.40.1440.60:FF:000001">
    <property type="entry name" value="Primosomal protein N"/>
    <property type="match status" value="1"/>
</dbReference>
<dbReference type="InterPro" id="IPR027417">
    <property type="entry name" value="P-loop_NTPase"/>
</dbReference>
<evidence type="ECO:0000256" key="8">
    <source>
        <dbReference type="ARBA" id="ARBA00022840"/>
    </source>
</evidence>
<reference evidence="15 16" key="1">
    <citation type="submission" date="2019-03" db="EMBL/GenBank/DDBJ databases">
        <title>Novel species of Flavobacterium.</title>
        <authorList>
            <person name="Liu Q."/>
            <person name="Xin Y.-H."/>
        </authorList>
    </citation>
    <scope>NUCLEOTIDE SEQUENCE [LARGE SCALE GENOMIC DNA]</scope>
    <source>
        <strain evidence="15 16">LB3P52</strain>
    </source>
</reference>
<keyword evidence="8 12" id="KW-0067">ATP-binding</keyword>
<evidence type="ECO:0000256" key="2">
    <source>
        <dbReference type="ARBA" id="ARBA00022705"/>
    </source>
</evidence>
<dbReference type="AlphaFoldDB" id="A0A4V2Z9C7"/>
<dbReference type="GO" id="GO:0003677">
    <property type="term" value="F:DNA binding"/>
    <property type="evidence" value="ECO:0007669"/>
    <property type="project" value="UniProtKB-UniRule"/>
</dbReference>
<comment type="function">
    <text evidence="12">Initiates the restart of stalled replication forks, which reloads the replicative helicase on sites other than the origin of replication. Recognizes and binds to abandoned replication forks and remodels them to uncover a helicase loading site. Promotes assembly of the primosome at these replication forks.</text>
</comment>
<comment type="catalytic activity">
    <reaction evidence="11 12">
        <text>ATP + H2O = ADP + phosphate + H(+)</text>
        <dbReference type="Rhea" id="RHEA:13065"/>
        <dbReference type="ChEBI" id="CHEBI:15377"/>
        <dbReference type="ChEBI" id="CHEBI:15378"/>
        <dbReference type="ChEBI" id="CHEBI:30616"/>
        <dbReference type="ChEBI" id="CHEBI:43474"/>
        <dbReference type="ChEBI" id="CHEBI:456216"/>
        <dbReference type="EC" id="5.6.2.4"/>
    </reaction>
</comment>
<dbReference type="PANTHER" id="PTHR30580:SF0">
    <property type="entry name" value="PRIMOSOMAL PROTEIN N"/>
    <property type="match status" value="1"/>
</dbReference>
<dbReference type="Proteomes" id="UP000294814">
    <property type="component" value="Unassembled WGS sequence"/>
</dbReference>
<dbReference type="GO" id="GO:0006269">
    <property type="term" value="P:DNA replication, synthesis of primer"/>
    <property type="evidence" value="ECO:0007669"/>
    <property type="project" value="UniProtKB-KW"/>
</dbReference>
<dbReference type="GO" id="GO:1990077">
    <property type="term" value="C:primosome complex"/>
    <property type="evidence" value="ECO:0007669"/>
    <property type="project" value="UniProtKB-UniRule"/>
</dbReference>
<dbReference type="EMBL" id="SMLG01000007">
    <property type="protein sequence ID" value="TDE43496.1"/>
    <property type="molecule type" value="Genomic_DNA"/>
</dbReference>
<evidence type="ECO:0000256" key="12">
    <source>
        <dbReference type="HAMAP-Rule" id="MF_00983"/>
    </source>
</evidence>
<dbReference type="GO" id="GO:0006310">
    <property type="term" value="P:DNA recombination"/>
    <property type="evidence" value="ECO:0007669"/>
    <property type="project" value="InterPro"/>
</dbReference>
<feature type="binding site" evidence="12">
    <location>
        <position position="532"/>
    </location>
    <ligand>
        <name>Zn(2+)</name>
        <dbReference type="ChEBI" id="CHEBI:29105"/>
        <label>2</label>
    </ligand>
</feature>
<comment type="cofactor">
    <cofactor evidence="12">
        <name>Zn(2+)</name>
        <dbReference type="ChEBI" id="CHEBI:29105"/>
    </cofactor>
    <text evidence="12">Binds 2 zinc ions per subunit.</text>
</comment>
<evidence type="ECO:0000256" key="9">
    <source>
        <dbReference type="ARBA" id="ARBA00023125"/>
    </source>
</evidence>
<dbReference type="InterPro" id="IPR001650">
    <property type="entry name" value="Helicase_C-like"/>
</dbReference>
<dbReference type="PROSITE" id="PS51194">
    <property type="entry name" value="HELICASE_CTER"/>
    <property type="match status" value="1"/>
</dbReference>
<dbReference type="Gene3D" id="3.40.50.300">
    <property type="entry name" value="P-loop containing nucleotide triphosphate hydrolases"/>
    <property type="match status" value="2"/>
</dbReference>
<feature type="binding site" evidence="12">
    <location>
        <position position="535"/>
    </location>
    <ligand>
        <name>Zn(2+)</name>
        <dbReference type="ChEBI" id="CHEBI:29105"/>
        <label>2</label>
    </ligand>
</feature>
<keyword evidence="7 12" id="KW-0862">Zinc</keyword>
<feature type="domain" description="Helicase ATP-binding" evidence="13">
    <location>
        <begin position="291"/>
        <end position="460"/>
    </location>
</feature>
<evidence type="ECO:0000256" key="1">
    <source>
        <dbReference type="ARBA" id="ARBA00022515"/>
    </source>
</evidence>
<evidence type="ECO:0000256" key="5">
    <source>
        <dbReference type="ARBA" id="ARBA00022801"/>
    </source>
</evidence>
<dbReference type="InterPro" id="IPR014001">
    <property type="entry name" value="Helicase_ATP-bd"/>
</dbReference>
<dbReference type="InterPro" id="IPR042115">
    <property type="entry name" value="PriA_3primeBD_sf"/>
</dbReference>
<feature type="binding site" evidence="12">
    <location>
        <position position="550"/>
    </location>
    <ligand>
        <name>Zn(2+)</name>
        <dbReference type="ChEBI" id="CHEBI:29105"/>
        <label>2</label>
    </ligand>
</feature>
<dbReference type="InterPro" id="IPR040498">
    <property type="entry name" value="PriA_CRR"/>
</dbReference>
<name>A0A4V2Z9C7_9FLAO</name>
<dbReference type="GO" id="GO:0006270">
    <property type="term" value="P:DNA replication initiation"/>
    <property type="evidence" value="ECO:0007669"/>
    <property type="project" value="TreeGrafter"/>
</dbReference>
<feature type="binding site" evidence="12">
    <location>
        <position position="563"/>
    </location>
    <ligand>
        <name>Zn(2+)</name>
        <dbReference type="ChEBI" id="CHEBI:29105"/>
        <label>1</label>
    </ligand>
</feature>
<dbReference type="InterPro" id="IPR005259">
    <property type="entry name" value="PriA"/>
</dbReference>
<evidence type="ECO:0000256" key="6">
    <source>
        <dbReference type="ARBA" id="ARBA00022806"/>
    </source>
</evidence>
<feature type="binding site" evidence="12">
    <location>
        <position position="553"/>
    </location>
    <ligand>
        <name>Zn(2+)</name>
        <dbReference type="ChEBI" id="CHEBI:29105"/>
        <label>2</label>
    </ligand>
</feature>
<evidence type="ECO:0000256" key="10">
    <source>
        <dbReference type="ARBA" id="ARBA00023235"/>
    </source>
</evidence>
<dbReference type="SMART" id="SM00487">
    <property type="entry name" value="DEXDc"/>
    <property type="match status" value="1"/>
</dbReference>
<accession>A0A4V2Z9C7</accession>
<keyword evidence="3 12" id="KW-0479">Metal-binding</keyword>
<dbReference type="CDD" id="cd18804">
    <property type="entry name" value="SF2_C_priA"/>
    <property type="match status" value="1"/>
</dbReference>
<dbReference type="EC" id="5.6.2.4" evidence="12"/>
<dbReference type="GO" id="GO:0005524">
    <property type="term" value="F:ATP binding"/>
    <property type="evidence" value="ECO:0007669"/>
    <property type="project" value="UniProtKB-UniRule"/>
</dbReference>
<feature type="domain" description="Helicase C-terminal" evidence="14">
    <location>
        <begin position="536"/>
        <end position="713"/>
    </location>
</feature>
<feature type="binding site" evidence="12">
    <location>
        <position position="523"/>
    </location>
    <ligand>
        <name>Zn(2+)</name>
        <dbReference type="ChEBI" id="CHEBI:29105"/>
        <label>1</label>
    </ligand>
</feature>
<keyword evidence="1 12" id="KW-0639">Primosome</keyword>
<evidence type="ECO:0000313" key="15">
    <source>
        <dbReference type="EMBL" id="TDE43496.1"/>
    </source>
</evidence>
<dbReference type="PANTHER" id="PTHR30580">
    <property type="entry name" value="PRIMOSOMAL PROTEIN N"/>
    <property type="match status" value="1"/>
</dbReference>
<evidence type="ECO:0000256" key="11">
    <source>
        <dbReference type="ARBA" id="ARBA00048988"/>
    </source>
</evidence>
<keyword evidence="10 12" id="KW-0413">Isomerase</keyword>
<dbReference type="InterPro" id="IPR041236">
    <property type="entry name" value="PriA_C"/>
</dbReference>
<dbReference type="Gene3D" id="3.40.1440.60">
    <property type="entry name" value="PriA, 3(prime) DNA-binding domain"/>
    <property type="match status" value="1"/>
</dbReference>
<gene>
    <name evidence="12 15" type="primary">priA</name>
    <name evidence="15" type="ORF">E0I26_10615</name>
</gene>
<dbReference type="CDD" id="cd17929">
    <property type="entry name" value="DEXHc_priA"/>
    <property type="match status" value="1"/>
</dbReference>
<dbReference type="Pfam" id="PF17764">
    <property type="entry name" value="PriA_3primeBD"/>
    <property type="match status" value="1"/>
</dbReference>
<dbReference type="GO" id="GO:0008270">
    <property type="term" value="F:zinc ion binding"/>
    <property type="evidence" value="ECO:0007669"/>
    <property type="project" value="UniProtKB-UniRule"/>
</dbReference>
<dbReference type="OrthoDB" id="9759544at2"/>
<dbReference type="Pfam" id="PF18074">
    <property type="entry name" value="PriA_C"/>
    <property type="match status" value="1"/>
</dbReference>
<dbReference type="Pfam" id="PF18319">
    <property type="entry name" value="Zn_ribbon_PriA"/>
    <property type="match status" value="1"/>
</dbReference>
<comment type="caution">
    <text evidence="15">The sequence shown here is derived from an EMBL/GenBank/DDBJ whole genome shotgun (WGS) entry which is preliminary data.</text>
</comment>
<dbReference type="GO" id="GO:0043138">
    <property type="term" value="F:3'-5' DNA helicase activity"/>
    <property type="evidence" value="ECO:0007669"/>
    <property type="project" value="UniProtKB-EC"/>
</dbReference>
<keyword evidence="9 12" id="KW-0238">DNA-binding</keyword>
<proteinExistence type="inferred from homology"/>
<dbReference type="InterPro" id="IPR011545">
    <property type="entry name" value="DEAD/DEAH_box_helicase_dom"/>
</dbReference>
<dbReference type="Pfam" id="PF00271">
    <property type="entry name" value="Helicase_C"/>
    <property type="match status" value="1"/>
</dbReference>
<dbReference type="HAMAP" id="MF_00983">
    <property type="entry name" value="PriA"/>
    <property type="match status" value="1"/>
</dbReference>
<evidence type="ECO:0000259" key="14">
    <source>
        <dbReference type="PROSITE" id="PS51194"/>
    </source>
</evidence>
<dbReference type="SUPFAM" id="SSF52540">
    <property type="entry name" value="P-loop containing nucleoside triphosphate hydrolases"/>
    <property type="match status" value="2"/>
</dbReference>
<dbReference type="GO" id="GO:0016887">
    <property type="term" value="F:ATP hydrolysis activity"/>
    <property type="evidence" value="ECO:0007669"/>
    <property type="project" value="RHEA"/>
</dbReference>
<dbReference type="PROSITE" id="PS51192">
    <property type="entry name" value="HELICASE_ATP_BIND_1"/>
    <property type="match status" value="1"/>
</dbReference>
<evidence type="ECO:0000313" key="16">
    <source>
        <dbReference type="Proteomes" id="UP000294814"/>
    </source>
</evidence>
<evidence type="ECO:0000256" key="7">
    <source>
        <dbReference type="ARBA" id="ARBA00022833"/>
    </source>
</evidence>
<keyword evidence="16" id="KW-1185">Reference proteome</keyword>
<feature type="binding site" evidence="12">
    <location>
        <position position="526"/>
    </location>
    <ligand>
        <name>Zn(2+)</name>
        <dbReference type="ChEBI" id="CHEBI:29105"/>
        <label>1</label>
    </ligand>
</feature>
<evidence type="ECO:0000259" key="13">
    <source>
        <dbReference type="PROSITE" id="PS51192"/>
    </source>
</evidence>
<comment type="subunit">
    <text evidence="12">Component of the replication restart primosome.</text>
</comment>
<keyword evidence="5 12" id="KW-0378">Hydrolase</keyword>
<keyword evidence="2 12" id="KW-0235">DNA replication</keyword>
<comment type="catalytic activity">
    <reaction evidence="12">
        <text>Couples ATP hydrolysis with the unwinding of duplex DNA by translocating in the 3'-5' direction.</text>
        <dbReference type="EC" id="5.6.2.4"/>
    </reaction>
</comment>
<dbReference type="Pfam" id="PF00270">
    <property type="entry name" value="DEAD"/>
    <property type="match status" value="1"/>
</dbReference>
<keyword evidence="6 12" id="KW-0347">Helicase</keyword>
<dbReference type="GO" id="GO:0006302">
    <property type="term" value="P:double-strand break repair"/>
    <property type="evidence" value="ECO:0007669"/>
    <property type="project" value="InterPro"/>
</dbReference>
<dbReference type="InterPro" id="IPR041222">
    <property type="entry name" value="PriA_3primeBD"/>
</dbReference>
<evidence type="ECO:0000256" key="3">
    <source>
        <dbReference type="ARBA" id="ARBA00022723"/>
    </source>
</evidence>
<keyword evidence="4 12" id="KW-0547">Nucleotide-binding</keyword>
<feature type="binding site" evidence="12">
    <location>
        <position position="566"/>
    </location>
    <ligand>
        <name>Zn(2+)</name>
        <dbReference type="ChEBI" id="CHEBI:29105"/>
        <label>1</label>
    </ligand>
</feature>
<dbReference type="RefSeq" id="WP_131916454.1">
    <property type="nucleotide sequence ID" value="NZ_SMLG01000007.1"/>
</dbReference>